<reference evidence="1" key="1">
    <citation type="journal article" date="2020" name="Stud. Mycol.">
        <title>101 Dothideomycetes genomes: a test case for predicting lifestyles and emergence of pathogens.</title>
        <authorList>
            <person name="Haridas S."/>
            <person name="Albert R."/>
            <person name="Binder M."/>
            <person name="Bloem J."/>
            <person name="Labutti K."/>
            <person name="Salamov A."/>
            <person name="Andreopoulos B."/>
            <person name="Baker S."/>
            <person name="Barry K."/>
            <person name="Bills G."/>
            <person name="Bluhm B."/>
            <person name="Cannon C."/>
            <person name="Castanera R."/>
            <person name="Culley D."/>
            <person name="Daum C."/>
            <person name="Ezra D."/>
            <person name="Gonzalez J."/>
            <person name="Henrissat B."/>
            <person name="Kuo A."/>
            <person name="Liang C."/>
            <person name="Lipzen A."/>
            <person name="Lutzoni F."/>
            <person name="Magnuson J."/>
            <person name="Mondo S."/>
            <person name="Nolan M."/>
            <person name="Ohm R."/>
            <person name="Pangilinan J."/>
            <person name="Park H.-J."/>
            <person name="Ramirez L."/>
            <person name="Alfaro M."/>
            <person name="Sun H."/>
            <person name="Tritt A."/>
            <person name="Yoshinaga Y."/>
            <person name="Zwiers L.-H."/>
            <person name="Turgeon B."/>
            <person name="Goodwin S."/>
            <person name="Spatafora J."/>
            <person name="Crous P."/>
            <person name="Grigoriev I."/>
        </authorList>
    </citation>
    <scope>NUCLEOTIDE SEQUENCE</scope>
    <source>
        <strain evidence="1">CBS 525.71</strain>
    </source>
</reference>
<proteinExistence type="predicted"/>
<organism evidence="1 2">
    <name type="scientific">Macroventuria anomochaeta</name>
    <dbReference type="NCBI Taxonomy" id="301207"/>
    <lineage>
        <taxon>Eukaryota</taxon>
        <taxon>Fungi</taxon>
        <taxon>Dikarya</taxon>
        <taxon>Ascomycota</taxon>
        <taxon>Pezizomycotina</taxon>
        <taxon>Dothideomycetes</taxon>
        <taxon>Pleosporomycetidae</taxon>
        <taxon>Pleosporales</taxon>
        <taxon>Pleosporineae</taxon>
        <taxon>Didymellaceae</taxon>
        <taxon>Macroventuria</taxon>
    </lineage>
</organism>
<protein>
    <submittedName>
        <fullName evidence="1">Uncharacterized protein</fullName>
    </submittedName>
</protein>
<dbReference type="Proteomes" id="UP000799754">
    <property type="component" value="Unassembled WGS sequence"/>
</dbReference>
<comment type="caution">
    <text evidence="1">The sequence shown here is derived from an EMBL/GenBank/DDBJ whole genome shotgun (WGS) entry which is preliminary data.</text>
</comment>
<name>A0ACB6RLW2_9PLEO</name>
<evidence type="ECO:0000313" key="2">
    <source>
        <dbReference type="Proteomes" id="UP000799754"/>
    </source>
</evidence>
<evidence type="ECO:0000313" key="1">
    <source>
        <dbReference type="EMBL" id="KAF2621924.1"/>
    </source>
</evidence>
<gene>
    <name evidence="1" type="ORF">BU25DRAFT_435148</name>
</gene>
<sequence length="430" mass="49085">MANTNDEQERELAQVQECLDIITYKHNGQKYLNRLGARAKPNQRLAEVFGIKNAFTNENPKNHGDFSKETTKRMKDACKMIFKDDKGDWTDLQERAVEYWKEYMQRAGGHGSINLAELAQFITLKLSLLYLFADAEIASKTKDIFEDIKFIGHRINDLWIESKKPDGERPQWADQCDLHMSLRRVTSATSVDMPGSYTQEISNGAEPTVPEENPLNFLLPAYETMWRVVLRCFIEVHLRDAANKAEWHLVLANFLDKLRNPTCMPDAFHRDSPIGLRPSDIAKESLRLYPPSRHVHRDFNGELHRADIESCHRFKLLGGDDPLVFRPERWLNICPEERAAKVAGLASKAKIKALKNREEKLGFMPFATYCTADKVETRAFAMKMIVMLVAVLCGGLGEEWGLKDIGSLPKHGVPLQSDRTAYGNLVLKRI</sequence>
<accession>A0ACB6RLW2</accession>
<dbReference type="EMBL" id="MU006749">
    <property type="protein sequence ID" value="KAF2621924.1"/>
    <property type="molecule type" value="Genomic_DNA"/>
</dbReference>
<keyword evidence="2" id="KW-1185">Reference proteome</keyword>